<organism evidence="1 2">
    <name type="scientific">Brassica cretica</name>
    <name type="common">Mustard</name>
    <dbReference type="NCBI Taxonomy" id="69181"/>
    <lineage>
        <taxon>Eukaryota</taxon>
        <taxon>Viridiplantae</taxon>
        <taxon>Streptophyta</taxon>
        <taxon>Embryophyta</taxon>
        <taxon>Tracheophyta</taxon>
        <taxon>Spermatophyta</taxon>
        <taxon>Magnoliopsida</taxon>
        <taxon>eudicotyledons</taxon>
        <taxon>Gunneridae</taxon>
        <taxon>Pentapetalae</taxon>
        <taxon>rosids</taxon>
        <taxon>malvids</taxon>
        <taxon>Brassicales</taxon>
        <taxon>Brassicaceae</taxon>
        <taxon>Brassiceae</taxon>
        <taxon>Brassica</taxon>
    </lineage>
</organism>
<dbReference type="Proteomes" id="UP000712281">
    <property type="component" value="Unassembled WGS sequence"/>
</dbReference>
<gene>
    <name evidence="1" type="ORF">F2Q68_00003197</name>
</gene>
<dbReference type="EMBL" id="QGKW02001660">
    <property type="protein sequence ID" value="KAF2581673.1"/>
    <property type="molecule type" value="Genomic_DNA"/>
</dbReference>
<evidence type="ECO:0000313" key="1">
    <source>
        <dbReference type="EMBL" id="KAF2581673.1"/>
    </source>
</evidence>
<comment type="caution">
    <text evidence="1">The sequence shown here is derived from an EMBL/GenBank/DDBJ whole genome shotgun (WGS) entry which is preliminary data.</text>
</comment>
<dbReference type="AlphaFoldDB" id="A0A8S9JJK6"/>
<sequence>MRPQLQKQYAAPSWSFRTLIPKNPKLFLIAFHLVSIRSAPALSSRPDRKKTARVRVAARVRGSSVHLGGPVSTTGKTKVILNSENMNRTYRQNKACKLRSSSTPIKLSFRRSLSVINVLSLSSACVLLIPNPRPDATVREKKQARDSSWQHDPIGAVPRPFVSARL</sequence>
<name>A0A8S9JJK6_BRACR</name>
<accession>A0A8S9JJK6</accession>
<reference evidence="1" key="1">
    <citation type="submission" date="2019-12" db="EMBL/GenBank/DDBJ databases">
        <title>Genome sequencing and annotation of Brassica cretica.</title>
        <authorList>
            <person name="Studholme D.J."/>
            <person name="Sarris P.F."/>
        </authorList>
    </citation>
    <scope>NUCLEOTIDE SEQUENCE</scope>
    <source>
        <strain evidence="1">PFS-001/15</strain>
        <tissue evidence="1">Leaf</tissue>
    </source>
</reference>
<proteinExistence type="predicted"/>
<evidence type="ECO:0000313" key="2">
    <source>
        <dbReference type="Proteomes" id="UP000712281"/>
    </source>
</evidence>
<protein>
    <submittedName>
        <fullName evidence="1">Uncharacterized protein</fullName>
    </submittedName>
</protein>